<accession>A0A9N9Z6Y7</accession>
<evidence type="ECO:0000313" key="2">
    <source>
        <dbReference type="EMBL" id="CAH0050156.1"/>
    </source>
</evidence>
<dbReference type="EMBL" id="CABFOC020000035">
    <property type="protein sequence ID" value="CAH0050156.1"/>
    <property type="molecule type" value="Genomic_DNA"/>
</dbReference>
<gene>
    <name evidence="2" type="ORF">CSOL1703_00002123</name>
</gene>
<protein>
    <submittedName>
        <fullName evidence="2">Uncharacterized protein</fullName>
    </submittedName>
</protein>
<sequence>MTSLTLIVFGVVEKFHQFWSNEVAGQGDVENPFDFVLVITNYKYLEDPMLNRHIMRWGHYCALDVGLNYLTFDHSSSQKNPDGVWEQTQSLTNGEKS</sequence>
<dbReference type="AlphaFoldDB" id="A0A9N9Z6Y7"/>
<name>A0A9N9Z6Y7_9HYPO</name>
<reference evidence="2" key="1">
    <citation type="submission" date="2021-10" db="EMBL/GenBank/DDBJ databases">
        <authorList>
            <person name="Piombo E."/>
        </authorList>
    </citation>
    <scope>NUCLEOTIDE SEQUENCE</scope>
</reference>
<proteinExistence type="predicted"/>
<keyword evidence="3" id="KW-1185">Reference proteome</keyword>
<evidence type="ECO:0000313" key="3">
    <source>
        <dbReference type="Proteomes" id="UP000775872"/>
    </source>
</evidence>
<comment type="caution">
    <text evidence="2">The sequence shown here is derived from an EMBL/GenBank/DDBJ whole genome shotgun (WGS) entry which is preliminary data.</text>
</comment>
<organism evidence="2 3">
    <name type="scientific">Clonostachys solani</name>
    <dbReference type="NCBI Taxonomy" id="160281"/>
    <lineage>
        <taxon>Eukaryota</taxon>
        <taxon>Fungi</taxon>
        <taxon>Dikarya</taxon>
        <taxon>Ascomycota</taxon>
        <taxon>Pezizomycotina</taxon>
        <taxon>Sordariomycetes</taxon>
        <taxon>Hypocreomycetidae</taxon>
        <taxon>Hypocreales</taxon>
        <taxon>Bionectriaceae</taxon>
        <taxon>Clonostachys</taxon>
    </lineage>
</organism>
<evidence type="ECO:0000256" key="1">
    <source>
        <dbReference type="SAM" id="MobiDB-lite"/>
    </source>
</evidence>
<feature type="region of interest" description="Disordered" evidence="1">
    <location>
        <begin position="75"/>
        <end position="97"/>
    </location>
</feature>
<dbReference type="Proteomes" id="UP000775872">
    <property type="component" value="Unassembled WGS sequence"/>
</dbReference>